<feature type="domain" description="Autotransporter" evidence="1">
    <location>
        <begin position="551"/>
        <end position="825"/>
    </location>
</feature>
<accession>A0A9X3Z7Z9</accession>
<proteinExistence type="predicted"/>
<reference evidence="2" key="1">
    <citation type="submission" date="2022-08" db="EMBL/GenBank/DDBJ databases">
        <authorList>
            <person name="Vandamme P."/>
            <person name="Hettiarachchi A."/>
            <person name="Peeters C."/>
            <person name="Cnockaert M."/>
            <person name="Carlier A."/>
        </authorList>
    </citation>
    <scope>NUCLEOTIDE SEQUENCE</scope>
    <source>
        <strain evidence="2">LMG 31809</strain>
    </source>
</reference>
<evidence type="ECO:0000313" key="3">
    <source>
        <dbReference type="Proteomes" id="UP001141619"/>
    </source>
</evidence>
<dbReference type="PROSITE" id="PS51208">
    <property type="entry name" value="AUTOTRANSPORTER"/>
    <property type="match status" value="1"/>
</dbReference>
<comment type="caution">
    <text evidence="2">The sequence shown here is derived from an EMBL/GenBank/DDBJ whole genome shotgun (WGS) entry which is preliminary data.</text>
</comment>
<gene>
    <name evidence="2" type="ORF">NYP16_12215</name>
</gene>
<dbReference type="Proteomes" id="UP001141619">
    <property type="component" value="Unassembled WGS sequence"/>
</dbReference>
<dbReference type="AlphaFoldDB" id="A0A9X3Z7Z9"/>
<evidence type="ECO:0000259" key="1">
    <source>
        <dbReference type="PROSITE" id="PS51208"/>
    </source>
</evidence>
<reference evidence="2" key="2">
    <citation type="journal article" date="2023" name="Syst. Appl. Microbiol.">
        <title>Govania unica gen. nov., sp. nov., a rare biosphere bacterium that represents a novel family in the class Alphaproteobacteria.</title>
        <authorList>
            <person name="Vandamme P."/>
            <person name="Peeters C."/>
            <person name="Hettiarachchi A."/>
            <person name="Cnockaert M."/>
            <person name="Carlier A."/>
        </authorList>
    </citation>
    <scope>NUCLEOTIDE SEQUENCE</scope>
    <source>
        <strain evidence="2">LMG 31809</strain>
    </source>
</reference>
<dbReference type="SUPFAM" id="SSF103515">
    <property type="entry name" value="Autotransporter"/>
    <property type="match status" value="1"/>
</dbReference>
<dbReference type="EMBL" id="JANWOI010000004">
    <property type="protein sequence ID" value="MDA5194717.1"/>
    <property type="molecule type" value="Genomic_DNA"/>
</dbReference>
<dbReference type="InterPro" id="IPR005546">
    <property type="entry name" value="Autotransporte_beta"/>
</dbReference>
<evidence type="ECO:0000313" key="2">
    <source>
        <dbReference type="EMBL" id="MDA5194717.1"/>
    </source>
</evidence>
<name>A0A9X3Z7Z9_9PROT</name>
<keyword evidence="3" id="KW-1185">Reference proteome</keyword>
<dbReference type="InterPro" id="IPR036709">
    <property type="entry name" value="Autotransporte_beta_dom_sf"/>
</dbReference>
<protein>
    <submittedName>
        <fullName evidence="2">Autotransporter domain-containing protein</fullName>
    </submittedName>
</protein>
<dbReference type="SMART" id="SM00869">
    <property type="entry name" value="Autotransporter"/>
    <property type="match status" value="1"/>
</dbReference>
<dbReference type="RefSeq" id="WP_274944422.1">
    <property type="nucleotide sequence ID" value="NZ_JANWOI010000004.1"/>
</dbReference>
<dbReference type="Gene3D" id="2.40.128.130">
    <property type="entry name" value="Autotransporter beta-domain"/>
    <property type="match status" value="1"/>
</dbReference>
<sequence>MRNFDPADDYLTPGIPFEGFGISFNGMNKINNNSSYPYSTPDIFGTVTNASTGTTSHAIWTGTYNDGTADLFTLTNDLSFDKNSKAVKITTTISALSDLTGVAFARHIDPDVNTGFTTNSTGTATIDPKDLVTAVSSVKGYVLAMYTNDAVTHNTGVSADWSQDPADYLTGHNDGDGDYVMGLGFNLGDLLAGKTISFTYYYLFGDDLTELEKLVSDTSGLKAGDIINTLPGGSLVVNGKKIEFTSDFVLNQDITIGAAGASFDTAGFDAVITGHLSGDGCMTKTGEGKLDLRGDSSNAVGACVEQGTLAMNATFDGDVWVDNGGTLRGSGTINGRTEVSGTLAPGNSPGTLTFTDSVEMLSGSVLQIDIDGTGTANGAGNYSRVLVTGAGHSFTATGTLNPILRGITGSATNTYTPEIGTNFTIVAAQGGVTGTFQSLTQPASGLAAGSQFEVFYGATYINLAVTPTSYAAFASGYGRTNTGEAATVVDALRTANTGIALRAGLNGLGSNGMAAALHQLSGELHANVAAAGVEGRRTGRDGVFHHLAGNRKAEGVDFWVEALGNRNRIKANAAADGYHFDANGMAMGFDKDFATGLRIGVGAATTNGDVSTESQGSADVNSTQAFVYGSYIADGYFLDAIVAHSWDKYRTERAVLLSSGATKLVSRDKVNSWALDAQAGTRLSFGSLSAEPVVGFRWDQAKRNAVTEIGSATTALKLDRLSDTVAQSKIGLRLTQAFEMETAVIVPQLRAYWTHDFNAIDSLVAHLQGQSFNVASSTPGRDAAVLGAGLEVGFHGSFRLYVNYDAELRDGATLHGLNGGLRVRF</sequence>
<organism evidence="2 3">
    <name type="scientific">Govanella unica</name>
    <dbReference type="NCBI Taxonomy" id="2975056"/>
    <lineage>
        <taxon>Bacteria</taxon>
        <taxon>Pseudomonadati</taxon>
        <taxon>Pseudomonadota</taxon>
        <taxon>Alphaproteobacteria</taxon>
        <taxon>Emcibacterales</taxon>
        <taxon>Govanellaceae</taxon>
        <taxon>Govanella</taxon>
    </lineage>
</organism>
<dbReference type="Pfam" id="PF03797">
    <property type="entry name" value="Autotransporter"/>
    <property type="match status" value="1"/>
</dbReference>